<evidence type="ECO:0000256" key="2">
    <source>
        <dbReference type="ARBA" id="ARBA00022737"/>
    </source>
</evidence>
<dbReference type="EMBL" id="CAJOBA010058449">
    <property type="protein sequence ID" value="CAF4308123.1"/>
    <property type="molecule type" value="Genomic_DNA"/>
</dbReference>
<dbReference type="PROSITE" id="PS50222">
    <property type="entry name" value="EF_HAND_2"/>
    <property type="match status" value="3"/>
</dbReference>
<dbReference type="InterPro" id="IPR002048">
    <property type="entry name" value="EF_hand_dom"/>
</dbReference>
<evidence type="ECO:0000313" key="7">
    <source>
        <dbReference type="Proteomes" id="UP000682733"/>
    </source>
</evidence>
<dbReference type="PANTHER" id="PTHR34524:SF6">
    <property type="entry name" value="CALCYPHOSINE LIKE"/>
    <property type="match status" value="1"/>
</dbReference>
<feature type="domain" description="EF-hand" evidence="4">
    <location>
        <begin position="146"/>
        <end position="181"/>
    </location>
</feature>
<dbReference type="SUPFAM" id="SSF47473">
    <property type="entry name" value="EF-hand"/>
    <property type="match status" value="1"/>
</dbReference>
<dbReference type="Pfam" id="PF13499">
    <property type="entry name" value="EF-hand_7"/>
    <property type="match status" value="1"/>
</dbReference>
<protein>
    <recommendedName>
        <fullName evidence="4">EF-hand domain-containing protein</fullName>
    </recommendedName>
</protein>
<dbReference type="Pfam" id="PF00036">
    <property type="entry name" value="EF-hand_1"/>
    <property type="match status" value="1"/>
</dbReference>
<accession>A0A8S2TW30</accession>
<dbReference type="EMBL" id="CAJNOK010036311">
    <property type="protein sequence ID" value="CAF1521258.1"/>
    <property type="molecule type" value="Genomic_DNA"/>
</dbReference>
<gene>
    <name evidence="5" type="ORF">OVA965_LOCUS37797</name>
    <name evidence="6" type="ORF">TMI583_LOCUS38915</name>
</gene>
<dbReference type="InterPro" id="IPR051581">
    <property type="entry name" value="Ca-bind"/>
</dbReference>
<name>A0A8S2TW30_9BILA</name>
<evidence type="ECO:0000313" key="5">
    <source>
        <dbReference type="EMBL" id="CAF1521258.1"/>
    </source>
</evidence>
<proteinExistence type="predicted"/>
<organism evidence="6 7">
    <name type="scientific">Didymodactylos carnosus</name>
    <dbReference type="NCBI Taxonomy" id="1234261"/>
    <lineage>
        <taxon>Eukaryota</taxon>
        <taxon>Metazoa</taxon>
        <taxon>Spiralia</taxon>
        <taxon>Gnathifera</taxon>
        <taxon>Rotifera</taxon>
        <taxon>Eurotatoria</taxon>
        <taxon>Bdelloidea</taxon>
        <taxon>Philodinida</taxon>
        <taxon>Philodinidae</taxon>
        <taxon>Didymodactylos</taxon>
    </lineage>
</organism>
<keyword evidence="3" id="KW-0106">Calcium</keyword>
<dbReference type="CDD" id="cd00051">
    <property type="entry name" value="EFh"/>
    <property type="match status" value="2"/>
</dbReference>
<dbReference type="Proteomes" id="UP000677228">
    <property type="component" value="Unassembled WGS sequence"/>
</dbReference>
<comment type="caution">
    <text evidence="6">The sequence shown here is derived from an EMBL/GenBank/DDBJ whole genome shotgun (WGS) entry which is preliminary data.</text>
</comment>
<evidence type="ECO:0000313" key="6">
    <source>
        <dbReference type="EMBL" id="CAF4308123.1"/>
    </source>
</evidence>
<keyword evidence="2" id="KW-0677">Repeat</keyword>
<dbReference type="PROSITE" id="PS00018">
    <property type="entry name" value="EF_HAND_1"/>
    <property type="match status" value="3"/>
</dbReference>
<feature type="domain" description="EF-hand" evidence="4">
    <location>
        <begin position="60"/>
        <end position="95"/>
    </location>
</feature>
<keyword evidence="1" id="KW-0479">Metal-binding</keyword>
<evidence type="ECO:0000256" key="1">
    <source>
        <dbReference type="ARBA" id="ARBA00022723"/>
    </source>
</evidence>
<dbReference type="InterPro" id="IPR011992">
    <property type="entry name" value="EF-hand-dom_pair"/>
</dbReference>
<dbReference type="PANTHER" id="PTHR34524">
    <property type="entry name" value="CALCYPHOSIN"/>
    <property type="match status" value="1"/>
</dbReference>
<evidence type="ECO:0000259" key="4">
    <source>
        <dbReference type="PROSITE" id="PS50222"/>
    </source>
</evidence>
<sequence length="189" mass="21343">MTAVNRSTKQNTPLSLSLFAFGGTTKPMSEIMFNKYDVDNNGSISRDELRSLCYDLGYYLSNDELAWACTVIDKDGSGMIDCREFAEGWKTSSRFDHLKMPNEKQALLLSWIVEICRSFDKLNTGTLDPDQFTAVCEALSQEGILNVNEYQACAFNEIDRNQDGRINFNELIAWFKNIGILDNASTENS</sequence>
<dbReference type="SMART" id="SM00054">
    <property type="entry name" value="EFh"/>
    <property type="match status" value="4"/>
</dbReference>
<evidence type="ECO:0000256" key="3">
    <source>
        <dbReference type="ARBA" id="ARBA00022837"/>
    </source>
</evidence>
<dbReference type="Proteomes" id="UP000682733">
    <property type="component" value="Unassembled WGS sequence"/>
</dbReference>
<dbReference type="GO" id="GO:0005509">
    <property type="term" value="F:calcium ion binding"/>
    <property type="evidence" value="ECO:0007669"/>
    <property type="project" value="InterPro"/>
</dbReference>
<dbReference type="Gene3D" id="1.10.238.10">
    <property type="entry name" value="EF-hand"/>
    <property type="match status" value="2"/>
</dbReference>
<dbReference type="InterPro" id="IPR018247">
    <property type="entry name" value="EF_Hand_1_Ca_BS"/>
</dbReference>
<feature type="domain" description="EF-hand" evidence="4">
    <location>
        <begin position="24"/>
        <end position="59"/>
    </location>
</feature>
<dbReference type="AlphaFoldDB" id="A0A8S2TW30"/>
<reference evidence="6" key="1">
    <citation type="submission" date="2021-02" db="EMBL/GenBank/DDBJ databases">
        <authorList>
            <person name="Nowell W R."/>
        </authorList>
    </citation>
    <scope>NUCLEOTIDE SEQUENCE</scope>
</reference>